<dbReference type="HOGENOM" id="CLU_2731665_0_0_9"/>
<protein>
    <submittedName>
        <fullName evidence="1">Uncharacterized protein</fullName>
    </submittedName>
</protein>
<dbReference type="Proteomes" id="UP000001544">
    <property type="component" value="Plasmid pBpOF4-01"/>
</dbReference>
<dbReference type="eggNOG" id="ENOG502ZJ9H">
    <property type="taxonomic scope" value="Bacteria"/>
</dbReference>
<dbReference type="KEGG" id="bpf:BpOF4_20239"/>
<evidence type="ECO:0000313" key="1">
    <source>
        <dbReference type="EMBL" id="ADC52047.1"/>
    </source>
</evidence>
<gene>
    <name evidence="1" type="ordered locus">BpOF4_20239</name>
</gene>
<evidence type="ECO:0000313" key="2">
    <source>
        <dbReference type="Proteomes" id="UP000001544"/>
    </source>
</evidence>
<dbReference type="EMBL" id="CP001879">
    <property type="protein sequence ID" value="ADC52047.1"/>
    <property type="molecule type" value="Genomic_DNA"/>
</dbReference>
<geneLocation type="plasmid" evidence="1 2">
    <name>pBpOF4-01</name>
</geneLocation>
<dbReference type="AlphaFoldDB" id="D3G121"/>
<keyword evidence="1" id="KW-0614">Plasmid</keyword>
<name>D3G121_ALKPO</name>
<keyword evidence="2" id="KW-1185">Reference proteome</keyword>
<accession>D3G121</accession>
<sequence length="71" mass="7859">MRKKTKMLLFSFGLSSVLVVGTMGFSGISQANENHGMMNMMEGMNSLEGENMMEACNNFMESYGSDETETN</sequence>
<organism evidence="1 2">
    <name type="scientific">Alkalihalophilus pseudofirmus (strain ATCC BAA-2126 / JCM 17055 / OF4)</name>
    <name type="common">Bacillus pseudofirmus</name>
    <dbReference type="NCBI Taxonomy" id="398511"/>
    <lineage>
        <taxon>Bacteria</taxon>
        <taxon>Bacillati</taxon>
        <taxon>Bacillota</taxon>
        <taxon>Bacilli</taxon>
        <taxon>Bacillales</taxon>
        <taxon>Bacillaceae</taxon>
        <taxon>Alkalihalophilus</taxon>
    </lineage>
</organism>
<dbReference type="RefSeq" id="WP_012960970.1">
    <property type="nucleotide sequence ID" value="NC_013792.1"/>
</dbReference>
<proteinExistence type="predicted"/>
<reference evidence="1 2" key="1">
    <citation type="journal article" date="2011" name="Environ. Microbiol.">
        <title>Genome of alkaliphilic Bacillus pseudofirmus OF4 reveals adaptations that support the ability to grow in an external pH range from 7.5 to 11.4.</title>
        <authorList>
            <person name="Janto B."/>
            <person name="Ahmed A."/>
            <person name="Ito M."/>
            <person name="Liu J."/>
            <person name="Hicks D.B."/>
            <person name="Pagni S."/>
            <person name="Fackelmayer O.J."/>
            <person name="Smith T.A."/>
            <person name="Earl J."/>
            <person name="Elbourne L.D."/>
            <person name="Hassan K."/>
            <person name="Paulsen I.T."/>
            <person name="Kolsto A.B."/>
            <person name="Tourasse N.J."/>
            <person name="Ehrlich G.D."/>
            <person name="Boissy R."/>
            <person name="Ivey D.M."/>
            <person name="Li G."/>
            <person name="Xue Y."/>
            <person name="Ma Y."/>
            <person name="Hu F.Z."/>
            <person name="Krulwich T.A."/>
        </authorList>
    </citation>
    <scope>NUCLEOTIDE SEQUENCE [LARGE SCALE GENOMIC DNA]</scope>
    <source>
        <strain evidence="2">ATCC BAA-2126 / JCM 17055 / OF4</strain>
    </source>
</reference>